<dbReference type="SMART" id="SM01266">
    <property type="entry name" value="Mac"/>
    <property type="match status" value="1"/>
</dbReference>
<dbReference type="FunFam" id="2.160.10.10:FF:000025">
    <property type="entry name" value="Hexapeptide-repeat containing-acetyltransferase"/>
    <property type="match status" value="1"/>
</dbReference>
<dbReference type="PANTHER" id="PTHR23416:SF23">
    <property type="entry name" value="ACETYLTRANSFERASE C18B11.09C-RELATED"/>
    <property type="match status" value="1"/>
</dbReference>
<keyword evidence="5" id="KW-0012">Acyltransferase</keyword>
<protein>
    <recommendedName>
        <fullName evidence="7">Nodulation protein L</fullName>
    </recommendedName>
</protein>
<dbReference type="PROSITE" id="PS00101">
    <property type="entry name" value="HEXAPEP_TRANSFERASES"/>
    <property type="match status" value="1"/>
</dbReference>
<dbReference type="EMBL" id="PYMA01000015">
    <property type="protein sequence ID" value="PSW17240.1"/>
    <property type="molecule type" value="Genomic_DNA"/>
</dbReference>
<organism evidence="9 10">
    <name type="scientific">Photobacterium sanctipauli</name>
    <dbReference type="NCBI Taxonomy" id="1342794"/>
    <lineage>
        <taxon>Bacteria</taxon>
        <taxon>Pseudomonadati</taxon>
        <taxon>Pseudomonadota</taxon>
        <taxon>Gammaproteobacteria</taxon>
        <taxon>Vibrionales</taxon>
        <taxon>Vibrionaceae</taxon>
        <taxon>Photobacterium</taxon>
    </lineage>
</organism>
<dbReference type="InterPro" id="IPR018357">
    <property type="entry name" value="Hexapep_transf_CS"/>
</dbReference>
<keyword evidence="2" id="KW-0536">Nodulation</keyword>
<gene>
    <name evidence="9" type="ORF">C9I98_19735</name>
</gene>
<name>A0A2T3NNH6_9GAMM</name>
<dbReference type="InterPro" id="IPR051159">
    <property type="entry name" value="Hexapeptide_acetyltransf"/>
</dbReference>
<dbReference type="Gene3D" id="2.160.10.10">
    <property type="entry name" value="Hexapeptide repeat proteins"/>
    <property type="match status" value="1"/>
</dbReference>
<dbReference type="CDD" id="cd03357">
    <property type="entry name" value="LbH_MAT_GAT"/>
    <property type="match status" value="1"/>
</dbReference>
<evidence type="ECO:0000256" key="2">
    <source>
        <dbReference type="ARBA" id="ARBA00022458"/>
    </source>
</evidence>
<keyword evidence="10" id="KW-1185">Reference proteome</keyword>
<evidence type="ECO:0000256" key="6">
    <source>
        <dbReference type="ARBA" id="ARBA00055587"/>
    </source>
</evidence>
<dbReference type="PANTHER" id="PTHR23416">
    <property type="entry name" value="SIALIC ACID SYNTHASE-RELATED"/>
    <property type="match status" value="1"/>
</dbReference>
<dbReference type="GO" id="GO:0005829">
    <property type="term" value="C:cytosol"/>
    <property type="evidence" value="ECO:0007669"/>
    <property type="project" value="TreeGrafter"/>
</dbReference>
<evidence type="ECO:0000256" key="7">
    <source>
        <dbReference type="ARBA" id="ARBA00067695"/>
    </source>
</evidence>
<dbReference type="AlphaFoldDB" id="A0A2T3NNH6"/>
<evidence type="ECO:0000256" key="4">
    <source>
        <dbReference type="ARBA" id="ARBA00022737"/>
    </source>
</evidence>
<evidence type="ECO:0000256" key="3">
    <source>
        <dbReference type="ARBA" id="ARBA00022679"/>
    </source>
</evidence>
<comment type="caution">
    <text evidence="9">The sequence shown here is derived from an EMBL/GenBank/DDBJ whole genome shotgun (WGS) entry which is preliminary data.</text>
</comment>
<accession>A0A2T3NNH6</accession>
<dbReference type="GO" id="GO:0008374">
    <property type="term" value="F:O-acyltransferase activity"/>
    <property type="evidence" value="ECO:0007669"/>
    <property type="project" value="TreeGrafter"/>
</dbReference>
<reference evidence="9 10" key="1">
    <citation type="submission" date="2018-01" db="EMBL/GenBank/DDBJ databases">
        <title>Whole genome sequencing of Histamine producing bacteria.</title>
        <authorList>
            <person name="Butler K."/>
        </authorList>
    </citation>
    <scope>NUCLEOTIDE SEQUENCE [LARGE SCALE GENOMIC DNA]</scope>
    <source>
        <strain evidence="9 10">DSM 100436</strain>
    </source>
</reference>
<evidence type="ECO:0000313" key="10">
    <source>
        <dbReference type="Proteomes" id="UP000241771"/>
    </source>
</evidence>
<evidence type="ECO:0000256" key="5">
    <source>
        <dbReference type="ARBA" id="ARBA00023315"/>
    </source>
</evidence>
<keyword evidence="3 9" id="KW-0808">Transferase</keyword>
<proteinExistence type="inferred from homology"/>
<feature type="domain" description="Maltose/galactoside acetyltransferase" evidence="8">
    <location>
        <begin position="7"/>
        <end position="61"/>
    </location>
</feature>
<dbReference type="Proteomes" id="UP000241771">
    <property type="component" value="Unassembled WGS sequence"/>
</dbReference>
<evidence type="ECO:0000256" key="1">
    <source>
        <dbReference type="ARBA" id="ARBA00007274"/>
    </source>
</evidence>
<dbReference type="InterPro" id="IPR024688">
    <property type="entry name" value="Mac_dom"/>
</dbReference>
<comment type="similarity">
    <text evidence="1">Belongs to the transferase hexapeptide repeat family.</text>
</comment>
<evidence type="ECO:0000313" key="9">
    <source>
        <dbReference type="EMBL" id="PSW17240.1"/>
    </source>
</evidence>
<evidence type="ECO:0000259" key="8">
    <source>
        <dbReference type="SMART" id="SM01266"/>
    </source>
</evidence>
<comment type="function">
    <text evidence="6">Acetyltransferase implicated in the O-acetylation of Nod factors.</text>
</comment>
<keyword evidence="4" id="KW-0677">Repeat</keyword>
<dbReference type="InterPro" id="IPR001451">
    <property type="entry name" value="Hexapep"/>
</dbReference>
<dbReference type="Pfam" id="PF12464">
    <property type="entry name" value="Mac"/>
    <property type="match status" value="1"/>
</dbReference>
<dbReference type="InterPro" id="IPR011004">
    <property type="entry name" value="Trimer_LpxA-like_sf"/>
</dbReference>
<dbReference type="Pfam" id="PF00132">
    <property type="entry name" value="Hexapep"/>
    <property type="match status" value="1"/>
</dbReference>
<dbReference type="SUPFAM" id="SSF51161">
    <property type="entry name" value="Trimeric LpxA-like enzymes"/>
    <property type="match status" value="1"/>
</dbReference>
<dbReference type="GO" id="GO:0016407">
    <property type="term" value="F:acetyltransferase activity"/>
    <property type="evidence" value="ECO:0007669"/>
    <property type="project" value="InterPro"/>
</dbReference>
<sequence length="187" mass="20309">MKMKTQKERMLAGEEYCGWDEELIGDRTRSKIVVQRYNQLAVEKTEEGKALLKELMPNCGQVPHVERPFAVEFGYNIKCDENVFINHGCNFLDCAEIRIGKNVLFAPGVTISAVTHPLNALQRDAGIEYAEPVIIGDSVWVGAHAVIAQGVTIGDGAVIAAGAVVTKDVPAYTLVGGTPAKVIKEIE</sequence>